<comment type="caution">
    <text evidence="2">The sequence shown here is derived from an EMBL/GenBank/DDBJ whole genome shotgun (WGS) entry which is preliminary data.</text>
</comment>
<feature type="compositionally biased region" description="Low complexity" evidence="1">
    <location>
        <begin position="73"/>
        <end position="82"/>
    </location>
</feature>
<feature type="region of interest" description="Disordered" evidence="1">
    <location>
        <begin position="1"/>
        <end position="235"/>
    </location>
</feature>
<evidence type="ECO:0000256" key="1">
    <source>
        <dbReference type="SAM" id="MobiDB-lite"/>
    </source>
</evidence>
<accession>A0A2H6KIF8</accession>
<dbReference type="RefSeq" id="XP_028869004.1">
    <property type="nucleotide sequence ID" value="XM_029013171.1"/>
</dbReference>
<evidence type="ECO:0000313" key="3">
    <source>
        <dbReference type="Proteomes" id="UP000236319"/>
    </source>
</evidence>
<feature type="compositionally biased region" description="Low complexity" evidence="1">
    <location>
        <begin position="30"/>
        <end position="43"/>
    </location>
</feature>
<organism evidence="2 3">
    <name type="scientific">Babesia ovata</name>
    <dbReference type="NCBI Taxonomy" id="189622"/>
    <lineage>
        <taxon>Eukaryota</taxon>
        <taxon>Sar</taxon>
        <taxon>Alveolata</taxon>
        <taxon>Apicomplexa</taxon>
        <taxon>Aconoidasida</taxon>
        <taxon>Piroplasmida</taxon>
        <taxon>Babesiidae</taxon>
        <taxon>Babesia</taxon>
    </lineage>
</organism>
<evidence type="ECO:0000313" key="2">
    <source>
        <dbReference type="EMBL" id="GBE62761.1"/>
    </source>
</evidence>
<feature type="compositionally biased region" description="Low complexity" evidence="1">
    <location>
        <begin position="211"/>
        <end position="226"/>
    </location>
</feature>
<feature type="compositionally biased region" description="Low complexity" evidence="1">
    <location>
        <begin position="127"/>
        <end position="145"/>
    </location>
</feature>
<name>A0A2H6KIF8_9APIC</name>
<dbReference type="EMBL" id="BDSA01000006">
    <property type="protein sequence ID" value="GBE62761.1"/>
    <property type="molecule type" value="Genomic_DNA"/>
</dbReference>
<dbReference type="AlphaFoldDB" id="A0A2H6KIF8"/>
<dbReference type="OrthoDB" id="429427at2759"/>
<dbReference type="GeneID" id="39876531"/>
<feature type="compositionally biased region" description="Polar residues" evidence="1">
    <location>
        <begin position="116"/>
        <end position="126"/>
    </location>
</feature>
<dbReference type="VEuPathDB" id="PiroplasmaDB:BOVATA_042540"/>
<proteinExistence type="predicted"/>
<feature type="compositionally biased region" description="Basic and acidic residues" evidence="1">
    <location>
        <begin position="44"/>
        <end position="69"/>
    </location>
</feature>
<dbReference type="Proteomes" id="UP000236319">
    <property type="component" value="Unassembled WGS sequence"/>
</dbReference>
<feature type="compositionally biased region" description="Basic residues" evidence="1">
    <location>
        <begin position="147"/>
        <end position="163"/>
    </location>
</feature>
<reference evidence="2 3" key="1">
    <citation type="journal article" date="2017" name="BMC Genomics">
        <title>Whole-genome assembly of Babesia ovata and comparative genomics between closely related pathogens.</title>
        <authorList>
            <person name="Yamagishi J."/>
            <person name="Asada M."/>
            <person name="Hakimi H."/>
            <person name="Tanaka T.Q."/>
            <person name="Sugimoto C."/>
            <person name="Kawazu S."/>
        </authorList>
    </citation>
    <scope>NUCLEOTIDE SEQUENCE [LARGE SCALE GENOMIC DNA]</scope>
    <source>
        <strain evidence="2 3">Miyake</strain>
    </source>
</reference>
<keyword evidence="3" id="KW-1185">Reference proteome</keyword>
<gene>
    <name evidence="2" type="ORF">BOVATA_042540</name>
</gene>
<feature type="compositionally biased region" description="Basic and acidic residues" evidence="1">
    <location>
        <begin position="100"/>
        <end position="112"/>
    </location>
</feature>
<sequence>MFAKRKLLGKNPDKGKSGAKSAGPLEKDTANPTPGNADAAATAKAEKTDVESTKPDGTTDKSSFRRGLRDGSAAVKAKAAAAPLQRGRGGRKGGMSGLSFKEDVKSHGDVSIRKGVTNTTAAPESQVSSPPSVSSVGVKSGIGKPHSGTKPRRGKNVNRRNRRGGPSNARNEPYLDVDGEKFNLKEQDEDEYVGNFVPGTNTRGSFRSPPYDGDYGDISSDSSSSDDYYRSVEQSRGRPTVNIYEELAKPFTAADAGRFMSQRLSALRKGLYEYTDEVDEAKKVVESKKKAPELLDAALSGITANVELFDMLAEEARVLGGLCSAKLSEAQKGLQEMHSSNTDFSESFYCMYRWLLCDILRIGGVECDYSCGYLDEVDDDGTDLAKGVKQDFSNREQTLHSFLAQQKSLTETRVGAIVKNLENAPIDRYMSEDVTACFTLSPSWQSLQAMYPCSSPNHFKGTDVLGDVCDKYKKLSSALSVFMKFKESHKNEFVQMEVGEHLKAVYRLYATADVLTWDLFGDSRNTALEFTGSEWYQCVKKFCPEYLPRLVLDVVYPVCLKAIETWDLTDLSQSRSLARFFILTIENLPSDGRAASIDKLSSHFVKVLESRVGVLCPKVRRNTFKDGYIAGCWKFLIVQIARNIMQFSGIFTGKTLSNVLFDILFVDRLLPALDFQLACDAFAVAQFFCVVESLSPQLRVKNNVNAIIKSSAYAIAKRNWDNRPGFTVVWDQLNVNLRNEDYSGILDRIFT</sequence>
<protein>
    <submittedName>
        <fullName evidence="2">PAX3-and PAX7-binding 1-like protein, putative</fullName>
    </submittedName>
</protein>